<accession>A0AAJ0F7B7</accession>
<proteinExistence type="predicted"/>
<reference evidence="2" key="1">
    <citation type="submission" date="2023-06" db="EMBL/GenBank/DDBJ databases">
        <title>Genome-scale phylogeny and comparative genomics of the fungal order Sordariales.</title>
        <authorList>
            <consortium name="Lawrence Berkeley National Laboratory"/>
            <person name="Hensen N."/>
            <person name="Bonometti L."/>
            <person name="Westerberg I."/>
            <person name="Brannstrom I.O."/>
            <person name="Guillou S."/>
            <person name="Cros-Aarteil S."/>
            <person name="Calhoun S."/>
            <person name="Haridas S."/>
            <person name="Kuo A."/>
            <person name="Mondo S."/>
            <person name="Pangilinan J."/>
            <person name="Riley R."/>
            <person name="Labutti K."/>
            <person name="Andreopoulos B."/>
            <person name="Lipzen A."/>
            <person name="Chen C."/>
            <person name="Yanf M."/>
            <person name="Daum C."/>
            <person name="Ng V."/>
            <person name="Clum A."/>
            <person name="Steindorff A."/>
            <person name="Ohm R."/>
            <person name="Martin F."/>
            <person name="Silar P."/>
            <person name="Natvig D."/>
            <person name="Lalanne C."/>
            <person name="Gautier V."/>
            <person name="Ament-Velasquez S.L."/>
            <person name="Kruys A."/>
            <person name="Hutchinson M.I."/>
            <person name="Powell A.J."/>
            <person name="Barry K."/>
            <person name="Miller A.N."/>
            <person name="Grigoriev I.V."/>
            <person name="Debuchy R."/>
            <person name="Gladieux P."/>
            <person name="Thoren M.H."/>
            <person name="Johannesson H."/>
        </authorList>
    </citation>
    <scope>NUCLEOTIDE SEQUENCE</scope>
    <source>
        <strain evidence="2">PSN4</strain>
    </source>
</reference>
<evidence type="ECO:0000313" key="2">
    <source>
        <dbReference type="EMBL" id="KAK1756627.1"/>
    </source>
</evidence>
<keyword evidence="3" id="KW-1185">Reference proteome</keyword>
<protein>
    <submittedName>
        <fullName evidence="2">Amidase signature domain-containing protein</fullName>
    </submittedName>
</protein>
<dbReference type="SUPFAM" id="SSF75304">
    <property type="entry name" value="Amidase signature (AS) enzymes"/>
    <property type="match status" value="1"/>
</dbReference>
<dbReference type="Gene3D" id="3.90.1300.10">
    <property type="entry name" value="Amidase signature (AS) domain"/>
    <property type="match status" value="1"/>
</dbReference>
<evidence type="ECO:0000259" key="1">
    <source>
        <dbReference type="Pfam" id="PF01425"/>
    </source>
</evidence>
<dbReference type="Pfam" id="PF01425">
    <property type="entry name" value="Amidase"/>
    <property type="match status" value="1"/>
</dbReference>
<feature type="domain" description="Amidase" evidence="1">
    <location>
        <begin position="218"/>
        <end position="433"/>
    </location>
</feature>
<gene>
    <name evidence="2" type="ORF">QBC47DRAFT_188526</name>
</gene>
<organism evidence="2 3">
    <name type="scientific">Echria macrotheca</name>
    <dbReference type="NCBI Taxonomy" id="438768"/>
    <lineage>
        <taxon>Eukaryota</taxon>
        <taxon>Fungi</taxon>
        <taxon>Dikarya</taxon>
        <taxon>Ascomycota</taxon>
        <taxon>Pezizomycotina</taxon>
        <taxon>Sordariomycetes</taxon>
        <taxon>Sordariomycetidae</taxon>
        <taxon>Sordariales</taxon>
        <taxon>Schizotheciaceae</taxon>
        <taxon>Echria</taxon>
    </lineage>
</organism>
<dbReference type="AlphaFoldDB" id="A0AAJ0F7B7"/>
<dbReference type="InterPro" id="IPR036928">
    <property type="entry name" value="AS_sf"/>
</dbReference>
<evidence type="ECO:0000313" key="3">
    <source>
        <dbReference type="Proteomes" id="UP001239445"/>
    </source>
</evidence>
<dbReference type="InterPro" id="IPR023631">
    <property type="entry name" value="Amidase_dom"/>
</dbReference>
<sequence>MADSTVFTMDAGDGWQKVLKLENATYQVQGRPAFAVPHPERRILERSLADFQWGPCVVVWSPSSSPGALDRLELANQLETWLSTDDVLTQPFLREVICVSAQPAEKPVSGNLDSSETVTAFPGSGLGCNKLTDLGVERFTCIRLANHTRPGIPQIQSGPYVWDRGQFHRVFRLFEDTQEAFFSAIIQEGEGASATFSEQRPTCSIPVPSRLYFPPRSDQKPLSGLRFGVKDVFDMAGLRTSLGSRSYYRLCQAKLTTADAINHLTRLGAIVVGKTKNTSFVSGEDPQEWIDYSCPWNPRGDGYQNPDTSSSGSAAAVATYPWLDFAIGSDTCGSICCPAASQGVYGLRGSTGSISRGGAFVLAPSLDSAGVFCRTMRDLAVISKTWEALSMAIPLTPDEKLKPLAILYPWPSFPHLNAEVLSQVDQFISHLERYTGLRRTVLDMDHEWTNDDPSGTGLPLSEYLRHTTALLHLAGINDSATSFEAEYRAKFSRAPYFDRVTAEALKLAKKVTQKQRASMMHEQKVLSTWLNDKILRKGGRHCLGAIMIWPFSPQEPQYRDNYPPVSPHVNWKWDIDFSGPLAALPQAVLPIGQFNYHSRVTDHIELLPTAVSVASPHGTDHALLDFLQRFLNDCDLPSTVMPGKLAYPN</sequence>
<dbReference type="EMBL" id="MU839832">
    <property type="protein sequence ID" value="KAK1756627.1"/>
    <property type="molecule type" value="Genomic_DNA"/>
</dbReference>
<dbReference type="PANTHER" id="PTHR46310">
    <property type="entry name" value="AMIDASE 1"/>
    <property type="match status" value="1"/>
</dbReference>
<comment type="caution">
    <text evidence="2">The sequence shown here is derived from an EMBL/GenBank/DDBJ whole genome shotgun (WGS) entry which is preliminary data.</text>
</comment>
<dbReference type="Proteomes" id="UP001239445">
    <property type="component" value="Unassembled WGS sequence"/>
</dbReference>
<dbReference type="PANTHER" id="PTHR46310:SF7">
    <property type="entry name" value="AMIDASE 1"/>
    <property type="match status" value="1"/>
</dbReference>
<name>A0AAJ0F7B7_9PEZI</name>